<keyword evidence="2" id="KW-1133">Transmembrane helix</keyword>
<feature type="transmembrane region" description="Helical" evidence="2">
    <location>
        <begin position="63"/>
        <end position="86"/>
    </location>
</feature>
<dbReference type="EMBL" id="JABBWG010000009">
    <property type="protein sequence ID" value="KAG1819477.1"/>
    <property type="molecule type" value="Genomic_DNA"/>
</dbReference>
<reference evidence="3" key="1">
    <citation type="journal article" date="2020" name="New Phytol.">
        <title>Comparative genomics reveals dynamic genome evolution in host specialist ectomycorrhizal fungi.</title>
        <authorList>
            <person name="Lofgren L.A."/>
            <person name="Nguyen N.H."/>
            <person name="Vilgalys R."/>
            <person name="Ruytinx J."/>
            <person name="Liao H.L."/>
            <person name="Branco S."/>
            <person name="Kuo A."/>
            <person name="LaButti K."/>
            <person name="Lipzen A."/>
            <person name="Andreopoulos W."/>
            <person name="Pangilinan J."/>
            <person name="Riley R."/>
            <person name="Hundley H."/>
            <person name="Na H."/>
            <person name="Barry K."/>
            <person name="Grigoriev I.V."/>
            <person name="Stajich J.E."/>
            <person name="Kennedy P.G."/>
        </authorList>
    </citation>
    <scope>NUCLEOTIDE SEQUENCE</scope>
    <source>
        <strain evidence="3">MN1</strain>
    </source>
</reference>
<feature type="compositionally biased region" description="Low complexity" evidence="1">
    <location>
        <begin position="237"/>
        <end position="253"/>
    </location>
</feature>
<keyword evidence="4" id="KW-1185">Reference proteome</keyword>
<evidence type="ECO:0000313" key="4">
    <source>
        <dbReference type="Proteomes" id="UP000807769"/>
    </source>
</evidence>
<proteinExistence type="predicted"/>
<accession>A0A9P7EEJ6</accession>
<dbReference type="AlphaFoldDB" id="A0A9P7EEJ6"/>
<feature type="region of interest" description="Disordered" evidence="1">
    <location>
        <begin position="232"/>
        <end position="253"/>
    </location>
</feature>
<evidence type="ECO:0000256" key="1">
    <source>
        <dbReference type="SAM" id="MobiDB-lite"/>
    </source>
</evidence>
<dbReference type="GeneID" id="64629149"/>
<dbReference type="Proteomes" id="UP000807769">
    <property type="component" value="Unassembled WGS sequence"/>
</dbReference>
<gene>
    <name evidence="3" type="ORF">BJ212DRAFT_1341184</name>
</gene>
<dbReference type="RefSeq" id="XP_041195012.1">
    <property type="nucleotide sequence ID" value="XM_041335132.1"/>
</dbReference>
<sequence length="377" mass="38551">MIAIYDLGASFTLSSSLNSLDCVEPFVASDVSIISVSSSLTFSSSKALDSVLTLLISRRPSSYLNMLFVNVISTIILAGSVVAIPYRVPPRQSKRDVNPALVPSFGWQSGVNPDGTGNCDGAVNGTNGKPILVPCQCPPNSTFFLSNLNKNVAAGFVTTNPTVKLSFPTDNSTASQLARLNAAAVTLQNLEGPGVGCPISSTTFSAQGKAISAETSTNGSSTTPADCGVPTSTSGMSTAVPTSVTSTNTSVSPTDEQIATLAPPLGWQAGINPDGTGNCDGAVNGTNGKPILIPCQCPPDQAHYIANLTANIRAGHVILNPTVQITFPTDNTTASQNARLNAAAVTIQNLNGAGKGCPIVSTTFSAQQKAINAESTS</sequence>
<evidence type="ECO:0000256" key="2">
    <source>
        <dbReference type="SAM" id="Phobius"/>
    </source>
</evidence>
<evidence type="ECO:0000313" key="3">
    <source>
        <dbReference type="EMBL" id="KAG1819477.1"/>
    </source>
</evidence>
<dbReference type="OrthoDB" id="2140240at2759"/>
<comment type="caution">
    <text evidence="3">The sequence shown here is derived from an EMBL/GenBank/DDBJ whole genome shotgun (WGS) entry which is preliminary data.</text>
</comment>
<keyword evidence="2" id="KW-0812">Transmembrane</keyword>
<protein>
    <submittedName>
        <fullName evidence="3">Uncharacterized protein</fullName>
    </submittedName>
</protein>
<name>A0A9P7EEJ6_9AGAM</name>
<organism evidence="3 4">
    <name type="scientific">Suillus subaureus</name>
    <dbReference type="NCBI Taxonomy" id="48587"/>
    <lineage>
        <taxon>Eukaryota</taxon>
        <taxon>Fungi</taxon>
        <taxon>Dikarya</taxon>
        <taxon>Basidiomycota</taxon>
        <taxon>Agaricomycotina</taxon>
        <taxon>Agaricomycetes</taxon>
        <taxon>Agaricomycetidae</taxon>
        <taxon>Boletales</taxon>
        <taxon>Suillineae</taxon>
        <taxon>Suillaceae</taxon>
        <taxon>Suillus</taxon>
    </lineage>
</organism>
<keyword evidence="2" id="KW-0472">Membrane</keyword>